<evidence type="ECO:0000256" key="1">
    <source>
        <dbReference type="SAM" id="MobiDB-lite"/>
    </source>
</evidence>
<evidence type="ECO:0000313" key="3">
    <source>
        <dbReference type="Proteomes" id="UP000827284"/>
    </source>
</evidence>
<proteinExistence type="predicted"/>
<dbReference type="EMBL" id="BQFW01000016">
    <property type="protein sequence ID" value="GJJ79216.1"/>
    <property type="molecule type" value="Genomic_DNA"/>
</dbReference>
<protein>
    <submittedName>
        <fullName evidence="2">Uncharacterized protein</fullName>
    </submittedName>
</protein>
<dbReference type="Proteomes" id="UP000827284">
    <property type="component" value="Unassembled WGS sequence"/>
</dbReference>
<evidence type="ECO:0000313" key="2">
    <source>
        <dbReference type="EMBL" id="GJJ79216.1"/>
    </source>
</evidence>
<organism evidence="2 3">
    <name type="scientific">Entomortierella parvispora</name>
    <dbReference type="NCBI Taxonomy" id="205924"/>
    <lineage>
        <taxon>Eukaryota</taxon>
        <taxon>Fungi</taxon>
        <taxon>Fungi incertae sedis</taxon>
        <taxon>Mucoromycota</taxon>
        <taxon>Mortierellomycotina</taxon>
        <taxon>Mortierellomycetes</taxon>
        <taxon>Mortierellales</taxon>
        <taxon>Mortierellaceae</taxon>
        <taxon>Entomortierella</taxon>
    </lineage>
</organism>
<reference evidence="2" key="1">
    <citation type="submission" date="2021-11" db="EMBL/GenBank/DDBJ databases">
        <authorList>
            <person name="Herlambang A."/>
            <person name="Guo Y."/>
            <person name="Takashima Y."/>
            <person name="Nishizawa T."/>
        </authorList>
    </citation>
    <scope>NUCLEOTIDE SEQUENCE</scope>
    <source>
        <strain evidence="2">E1425</strain>
    </source>
</reference>
<name>A0A9P3HM87_9FUNG</name>
<comment type="caution">
    <text evidence="2">The sequence shown here is derived from an EMBL/GenBank/DDBJ whole genome shotgun (WGS) entry which is preliminary data.</text>
</comment>
<dbReference type="OrthoDB" id="2448606at2759"/>
<feature type="region of interest" description="Disordered" evidence="1">
    <location>
        <begin position="567"/>
        <end position="587"/>
    </location>
</feature>
<sequence>MESDNEHVRDGKNRQESVPLEVIRWIQQRTTLNEEISMPIFAEKFEYYLSQDAHQAFLNALNCSVVPQSLRSALRDKYNIWQRNQGDAYWASRSAMSQIDISTSKAVKEIVVGSDSIREQLISRHVETKALSTRRRLVAEELSGSTVNSTVSRKRPCDLWERDYKKQFGYSSSSVRTPPYRRGSTTPSPTITPPARPRFDDSSDDGSETITSQIYDVFQDDTPPSGASPNLAWIQERPAFTFRLQLQNDWGPKVTELYDIARTKVSFSHKNLDEISLLTGVLHVNETHIGLNSNDVAAIRRDILARFYTLELRTKDMLRAEHAVTFWSSITQKWKSLKLQHDLAKEFATSDLADFSMQPVLDMIMEAYNTCKDQAILPVHAIAQYVFRHLDDWGTLESESDAMASVVTPILQEFLRVPDQVKFKCLNASCTAGRTRKAALDQDGQARQPDVVGRTKDMREAYYGELKGPHARSISKDTDLLRLAVFTKDALDLFCNKLEQDPPILSFQSVGRCVTFFLGAKVDNTVVHARLSEIHLPSRLTELNLDQEQFYHLFQVETLVQITSRRMQRKRDKPLNQTPFPTLGTPQRDAALGIKHKVKYC</sequence>
<reference evidence="2" key="2">
    <citation type="journal article" date="2022" name="Microbiol. Resour. Announc.">
        <title>Whole-Genome Sequence of Entomortierella parvispora E1425, a Mucoromycotan Fungus Associated with Burkholderiaceae-Related Endosymbiotic Bacteria.</title>
        <authorList>
            <person name="Herlambang A."/>
            <person name="Guo Y."/>
            <person name="Takashima Y."/>
            <person name="Narisawa K."/>
            <person name="Ohta H."/>
            <person name="Nishizawa T."/>
        </authorList>
    </citation>
    <scope>NUCLEOTIDE SEQUENCE</scope>
    <source>
        <strain evidence="2">E1425</strain>
    </source>
</reference>
<accession>A0A9P3HM87</accession>
<keyword evidence="3" id="KW-1185">Reference proteome</keyword>
<feature type="region of interest" description="Disordered" evidence="1">
    <location>
        <begin position="171"/>
        <end position="206"/>
    </location>
</feature>
<dbReference type="AlphaFoldDB" id="A0A9P3HM87"/>
<gene>
    <name evidence="2" type="ORF">EMPS_11576</name>
</gene>